<feature type="domain" description="Xylose isomerase-like TIM barrel" evidence="15">
    <location>
        <begin position="356"/>
        <end position="410"/>
    </location>
</feature>
<dbReference type="Proteomes" id="UP000003860">
    <property type="component" value="Unassembled WGS sequence"/>
</dbReference>
<evidence type="ECO:0000256" key="1">
    <source>
        <dbReference type="ARBA" id="ARBA00000297"/>
    </source>
</evidence>
<comment type="subunit">
    <text evidence="4">Homodimer.</text>
</comment>
<evidence type="ECO:0000256" key="6">
    <source>
        <dbReference type="ARBA" id="ARBA00015130"/>
    </source>
</evidence>
<dbReference type="Gene3D" id="3.30.1360.80">
    <property type="entry name" value="S-ribosylhomocysteinase (LuxS)"/>
    <property type="match status" value="1"/>
</dbReference>
<evidence type="ECO:0000256" key="7">
    <source>
        <dbReference type="ARBA" id="ARBA00022654"/>
    </source>
</evidence>
<dbReference type="InterPro" id="IPR013022">
    <property type="entry name" value="Xyl_isomerase-like_TIM-brl"/>
</dbReference>
<dbReference type="PANTHER" id="PTHR35799">
    <property type="entry name" value="S-RIBOSYLHOMOCYSTEINE LYASE"/>
    <property type="match status" value="1"/>
</dbReference>
<keyword evidence="9" id="KW-0071">Autoinducer synthesis</keyword>
<organism evidence="16 17">
    <name type="scientific">Ruminiclostridium papyrosolvens DSM 2782</name>
    <dbReference type="NCBI Taxonomy" id="588581"/>
    <lineage>
        <taxon>Bacteria</taxon>
        <taxon>Bacillati</taxon>
        <taxon>Bacillota</taxon>
        <taxon>Clostridia</taxon>
        <taxon>Eubacteriales</taxon>
        <taxon>Oscillospiraceae</taxon>
        <taxon>Ruminiclostridium</taxon>
    </lineage>
</organism>
<keyword evidence="8" id="KW-0479">Metal-binding</keyword>
<dbReference type="InterPro" id="IPR036237">
    <property type="entry name" value="Xyl_isomerase-like_sf"/>
</dbReference>
<evidence type="ECO:0000256" key="11">
    <source>
        <dbReference type="ARBA" id="ARBA00023239"/>
    </source>
</evidence>
<reference evidence="16" key="2">
    <citation type="submission" date="2011-01" db="EMBL/GenBank/DDBJ databases">
        <title>The Non-contiguous Finished genome of Clostridium papyrosolvens.</title>
        <authorList>
            <person name="Lucas S."/>
            <person name="Copeland A."/>
            <person name="Lapidus A."/>
            <person name="Cheng J.-F."/>
            <person name="Goodwin L."/>
            <person name="Pitluck S."/>
            <person name="Misra M."/>
            <person name="Chertkov O."/>
            <person name="Detter J.C."/>
            <person name="Han C."/>
            <person name="Tapia R."/>
            <person name="Land M."/>
            <person name="Hauser L."/>
            <person name="Kyrpides N."/>
            <person name="Ivanova N."/>
            <person name="Pagani I."/>
            <person name="Mouttaki H."/>
            <person name="He Z."/>
            <person name="Zhou J."/>
            <person name="Hemme C.L."/>
            <person name="Woyke T."/>
        </authorList>
    </citation>
    <scope>NUCLEOTIDE SEQUENCE [LARGE SCALE GENOMIC DNA]</scope>
    <source>
        <strain evidence="16">DSM 2782</strain>
    </source>
</reference>
<evidence type="ECO:0000256" key="12">
    <source>
        <dbReference type="ARBA" id="ARBA00024654"/>
    </source>
</evidence>
<sequence length="580" mass="66425">MFKLSYSMNGLTNLDFYRAALEAEKAGFDGVELSFQYKQFDPFSLSEDELMKIRDFFKGSRIKPICISTATTFFLSDIPHEPSIISLSHEKRQQRIDLIKKGISMAKTIGIPIVSFQSGYLRQEHVDNPSIDPRKLLIDGIKSCLENIGDVTLVIEPEPGMYIETIDDAISLIKEVNSPNFSLHLDICHTFCTEDNYVNAISKAIPHVSYMHLADIKEGYNLKLQSLSEKQRLSVKLNLERYGYLLHVEDKNCFYFIDSEHCIYFYQNDLKSVEKAEAVSFVSPYHSRVDFVKIDDIAIQSEKSIELEIKAYLGSVGGIGFDIIQKANPILKYLRSKHDECCNPIIQQPVCNTVNGKVHYHEFPGMGEIDFHAVLKALKDNGYNGYVTVELYNHSDVWEKVLPESRKYLMACMNAENEAKTSKEETYGWISEGLGEVNHRLVKAPYIRLSQYTKGNKGDIVFFYDLRFTQPNKVYMETRVLHSLEHLLLAGFRKYLDGFISVSPMGCQTGFYLITLNSSNVQHITSTFERVLREILMMDEVPYNTDKECGQASHHDLKGAKILVQKILEQKTSWLKIFEN</sequence>
<keyword evidence="7" id="KW-0673">Quorum sensing</keyword>
<comment type="function">
    <text evidence="12">Involved in the synthesis of autoinducer 2 (AI-2) which is secreted by bacteria and is used to communicate both the cell density and the metabolic potential of the environment. The regulation of gene expression in response to changes in cell density is called quorum sensing. Catalyzes the transformation of S-ribosylhomocysteine (RHC) to homocysteine (HC) and 4,5-dihydroxy-2,3-pentadione (DPD).</text>
</comment>
<dbReference type="eggNOG" id="COG1082">
    <property type="taxonomic scope" value="Bacteria"/>
</dbReference>
<dbReference type="SUPFAM" id="SSF63411">
    <property type="entry name" value="LuxS/MPP-like metallohydrolase"/>
    <property type="match status" value="1"/>
</dbReference>
<evidence type="ECO:0000256" key="9">
    <source>
        <dbReference type="ARBA" id="ARBA00022929"/>
    </source>
</evidence>
<dbReference type="GO" id="GO:0043768">
    <property type="term" value="F:S-ribosylhomocysteine lyase activity"/>
    <property type="evidence" value="ECO:0007669"/>
    <property type="project" value="UniProtKB-EC"/>
</dbReference>
<dbReference type="Pfam" id="PF01261">
    <property type="entry name" value="AP_endonuc_2"/>
    <property type="match status" value="2"/>
</dbReference>
<dbReference type="GO" id="GO:0009372">
    <property type="term" value="P:quorum sensing"/>
    <property type="evidence" value="ECO:0007669"/>
    <property type="project" value="UniProtKB-KW"/>
</dbReference>
<dbReference type="InterPro" id="IPR037005">
    <property type="entry name" value="LuxS_sf"/>
</dbReference>
<gene>
    <name evidence="16" type="ORF">Cpap_0969</name>
</gene>
<accession>F1TFX0</accession>
<dbReference type="InterPro" id="IPR003815">
    <property type="entry name" value="S-ribosylhomocysteinase"/>
</dbReference>
<evidence type="ECO:0000256" key="8">
    <source>
        <dbReference type="ARBA" id="ARBA00022723"/>
    </source>
</evidence>
<comment type="similarity">
    <text evidence="3">Belongs to the LuxS family.</text>
</comment>
<dbReference type="GO" id="GO:0005506">
    <property type="term" value="F:iron ion binding"/>
    <property type="evidence" value="ECO:0007669"/>
    <property type="project" value="InterPro"/>
</dbReference>
<keyword evidence="10" id="KW-0408">Iron</keyword>
<dbReference type="InterPro" id="IPR011249">
    <property type="entry name" value="Metalloenz_LuxS/M16"/>
</dbReference>
<evidence type="ECO:0000256" key="10">
    <source>
        <dbReference type="ARBA" id="ARBA00023004"/>
    </source>
</evidence>
<evidence type="ECO:0000256" key="2">
    <source>
        <dbReference type="ARBA" id="ARBA00001962"/>
    </source>
</evidence>
<dbReference type="STRING" id="588581.Cpap_0969"/>
<proteinExistence type="inferred from homology"/>
<dbReference type="Pfam" id="PF02664">
    <property type="entry name" value="LuxS"/>
    <property type="match status" value="1"/>
</dbReference>
<dbReference type="AlphaFoldDB" id="F1TFX0"/>
<dbReference type="PANTHER" id="PTHR35799:SF1">
    <property type="entry name" value="S-RIBOSYLHOMOCYSTEINE LYASE"/>
    <property type="match status" value="1"/>
</dbReference>
<reference evidence="16" key="1">
    <citation type="submission" date="2009-07" db="EMBL/GenBank/DDBJ databases">
        <authorList>
            <consortium name="US DOE Joint Genome Institute (JGI-PGF)"/>
            <person name="Lucas S."/>
            <person name="Copeland A."/>
            <person name="Lapidus A."/>
            <person name="Glavina del Rio T."/>
            <person name="Tice H."/>
            <person name="Bruce D."/>
            <person name="Goodwin L."/>
            <person name="Pitluck S."/>
            <person name="Larimer F."/>
            <person name="Land M.L."/>
            <person name="Mouttaki H."/>
            <person name="He Z."/>
            <person name="Zhou J."/>
            <person name="Hemme C.L."/>
        </authorList>
    </citation>
    <scope>NUCLEOTIDE SEQUENCE [LARGE SCALE GENOMIC DNA]</scope>
    <source>
        <strain evidence="16">DSM 2782</strain>
    </source>
</reference>
<dbReference type="EC" id="4.4.1.21" evidence="5"/>
<comment type="caution">
    <text evidence="16">The sequence shown here is derived from an EMBL/GenBank/DDBJ whole genome shotgun (WGS) entry which is preliminary data.</text>
</comment>
<feature type="domain" description="Xylose isomerase-like TIM barrel" evidence="15">
    <location>
        <begin position="22"/>
        <end position="218"/>
    </location>
</feature>
<dbReference type="PRINTS" id="PR01487">
    <property type="entry name" value="LUXSPROTEIN"/>
</dbReference>
<keyword evidence="11 16" id="KW-0456">Lyase</keyword>
<evidence type="ECO:0000256" key="3">
    <source>
        <dbReference type="ARBA" id="ARBA00007311"/>
    </source>
</evidence>
<evidence type="ECO:0000313" key="17">
    <source>
        <dbReference type="Proteomes" id="UP000003860"/>
    </source>
</evidence>
<dbReference type="SUPFAM" id="SSF51658">
    <property type="entry name" value="Xylose isomerase-like"/>
    <property type="match status" value="1"/>
</dbReference>
<keyword evidence="17" id="KW-1185">Reference proteome</keyword>
<evidence type="ECO:0000256" key="5">
    <source>
        <dbReference type="ARBA" id="ARBA00012240"/>
    </source>
</evidence>
<evidence type="ECO:0000256" key="4">
    <source>
        <dbReference type="ARBA" id="ARBA00011738"/>
    </source>
</evidence>
<evidence type="ECO:0000256" key="13">
    <source>
        <dbReference type="ARBA" id="ARBA00030600"/>
    </source>
</evidence>
<name>F1TFX0_9FIRM</name>
<comment type="catalytic activity">
    <reaction evidence="1">
        <text>S-(5-deoxy-D-ribos-5-yl)-L-homocysteine = (S)-4,5-dihydroxypentane-2,3-dione + L-homocysteine</text>
        <dbReference type="Rhea" id="RHEA:17753"/>
        <dbReference type="ChEBI" id="CHEBI:29484"/>
        <dbReference type="ChEBI" id="CHEBI:58195"/>
        <dbReference type="ChEBI" id="CHEBI:58199"/>
        <dbReference type="EC" id="4.4.1.21"/>
    </reaction>
</comment>
<dbReference type="eggNOG" id="COG1854">
    <property type="taxonomic scope" value="Bacteria"/>
</dbReference>
<dbReference type="Gene3D" id="3.20.20.150">
    <property type="entry name" value="Divalent-metal-dependent TIM barrel enzymes"/>
    <property type="match status" value="2"/>
</dbReference>
<dbReference type="EMBL" id="ACXX02000012">
    <property type="protein sequence ID" value="EGD46589.1"/>
    <property type="molecule type" value="Genomic_DNA"/>
</dbReference>
<comment type="cofactor">
    <cofactor evidence="2">
        <name>Fe cation</name>
        <dbReference type="ChEBI" id="CHEBI:24875"/>
    </cofactor>
</comment>
<protein>
    <recommendedName>
        <fullName evidence="6">S-ribosylhomocysteine lyase</fullName>
        <ecNumber evidence="5">4.4.1.21</ecNumber>
    </recommendedName>
    <alternativeName>
        <fullName evidence="13">AI-2 synthesis protein</fullName>
    </alternativeName>
    <alternativeName>
        <fullName evidence="14">Autoinducer-2 production protein LuxS</fullName>
    </alternativeName>
</protein>
<evidence type="ECO:0000313" key="16">
    <source>
        <dbReference type="EMBL" id="EGD46589.1"/>
    </source>
</evidence>
<evidence type="ECO:0000259" key="15">
    <source>
        <dbReference type="Pfam" id="PF01261"/>
    </source>
</evidence>
<evidence type="ECO:0000256" key="14">
    <source>
        <dbReference type="ARBA" id="ARBA00031777"/>
    </source>
</evidence>
<dbReference type="RefSeq" id="WP_004620979.1">
    <property type="nucleotide sequence ID" value="NZ_ACXX02000012.1"/>
</dbReference>